<evidence type="ECO:0000256" key="4">
    <source>
        <dbReference type="ARBA" id="ARBA00022692"/>
    </source>
</evidence>
<proteinExistence type="inferred from homology"/>
<sequence>MAHQKNQTLNVEILIVGFENLSDYRIPLFLLLLIIYTLTCIENHMVIFLVCISSRLHCPMYILIGNLLLCEFLYTTDLVPLILHHILSGRPTISHLGCSVQSSVSGSITIVETLLLTLMSYDRYLAICRPLRYSVLIHNRLCFYLVATSWFISLIFLVVVFYFVINLEFRGPVTIDHFYCDFTPYVSFACSDITPVVLIGLSVSITLTILPFLLIVLSYIFIIFTILRIQTSEGRQKAFSTCSSHLLVVTIYYTALFCLYGVPRSDQYLNVYKGLSFTYFSVTPMINPIIYTLRNQEIHIALKAAMSKIKTVLLLRCNK</sequence>
<dbReference type="Gene3D" id="1.20.1070.10">
    <property type="entry name" value="Rhodopsin 7-helix transmembrane proteins"/>
    <property type="match status" value="1"/>
</dbReference>
<evidence type="ECO:0000256" key="6">
    <source>
        <dbReference type="ARBA" id="ARBA00022989"/>
    </source>
</evidence>
<keyword evidence="3 14" id="KW-0716">Sensory transduction</keyword>
<evidence type="ECO:0000256" key="1">
    <source>
        <dbReference type="ARBA" id="ARBA00004651"/>
    </source>
</evidence>
<dbReference type="InterPro" id="IPR017452">
    <property type="entry name" value="GPCR_Rhodpsn_7TM"/>
</dbReference>
<feature type="transmembrane region" description="Helical" evidence="14">
    <location>
        <begin position="274"/>
        <end position="293"/>
    </location>
</feature>
<feature type="transmembrane region" description="Helical" evidence="14">
    <location>
        <begin position="141"/>
        <end position="165"/>
    </location>
</feature>
<feature type="transmembrane region" description="Helical" evidence="14">
    <location>
        <begin position="103"/>
        <end position="121"/>
    </location>
</feature>
<keyword evidence="17" id="KW-1185">Reference proteome</keyword>
<dbReference type="PANTHER" id="PTHR24242:SF253">
    <property type="entry name" value="OLFACTORY RECEPTOR-RELATED"/>
    <property type="match status" value="1"/>
</dbReference>
<name>A0ABN9EPY7_9NEOB</name>
<evidence type="ECO:0000256" key="14">
    <source>
        <dbReference type="RuleBase" id="RU363047"/>
    </source>
</evidence>
<feature type="domain" description="G-protein coupled receptors family 1 profile" evidence="15">
    <location>
        <begin position="42"/>
        <end position="291"/>
    </location>
</feature>
<feature type="transmembrane region" description="Helical" evidence="14">
    <location>
        <begin position="239"/>
        <end position="262"/>
    </location>
</feature>
<evidence type="ECO:0000256" key="10">
    <source>
        <dbReference type="ARBA" id="ARBA00023170"/>
    </source>
</evidence>
<evidence type="ECO:0000256" key="13">
    <source>
        <dbReference type="RuleBase" id="RU000688"/>
    </source>
</evidence>
<evidence type="ECO:0000256" key="5">
    <source>
        <dbReference type="ARBA" id="ARBA00022725"/>
    </source>
</evidence>
<comment type="similarity">
    <text evidence="13">Belongs to the G-protein coupled receptor 1 family.</text>
</comment>
<comment type="caution">
    <text evidence="16">The sequence shown here is derived from an EMBL/GenBank/DDBJ whole genome shotgun (WGS) entry which is preliminary data.</text>
</comment>
<accession>A0ABN9EPY7</accession>
<dbReference type="PROSITE" id="PS00237">
    <property type="entry name" value="G_PROTEIN_RECEP_F1_1"/>
    <property type="match status" value="1"/>
</dbReference>
<dbReference type="Pfam" id="PF13853">
    <property type="entry name" value="7tm_4"/>
    <property type="match status" value="1"/>
</dbReference>
<feature type="transmembrane region" description="Helical" evidence="14">
    <location>
        <begin position="196"/>
        <end position="227"/>
    </location>
</feature>
<keyword evidence="6 14" id="KW-1133">Transmembrane helix</keyword>
<keyword evidence="9" id="KW-1015">Disulfide bond</keyword>
<dbReference type="InterPro" id="IPR050939">
    <property type="entry name" value="Olfactory_GPCR1"/>
</dbReference>
<evidence type="ECO:0000256" key="11">
    <source>
        <dbReference type="ARBA" id="ARBA00023180"/>
    </source>
</evidence>
<evidence type="ECO:0000256" key="9">
    <source>
        <dbReference type="ARBA" id="ARBA00023157"/>
    </source>
</evidence>
<keyword evidence="12 13" id="KW-0807">Transducer</keyword>
<feature type="transmembrane region" description="Helical" evidence="14">
    <location>
        <begin position="63"/>
        <end position="83"/>
    </location>
</feature>
<evidence type="ECO:0000313" key="17">
    <source>
        <dbReference type="Proteomes" id="UP001162483"/>
    </source>
</evidence>
<evidence type="ECO:0000256" key="8">
    <source>
        <dbReference type="ARBA" id="ARBA00023136"/>
    </source>
</evidence>
<keyword evidence="7 13" id="KW-0297">G-protein coupled receptor</keyword>
<keyword evidence="8 14" id="KW-0472">Membrane</keyword>
<reference evidence="16" key="1">
    <citation type="submission" date="2023-05" db="EMBL/GenBank/DDBJ databases">
        <authorList>
            <person name="Stuckert A."/>
        </authorList>
    </citation>
    <scope>NUCLEOTIDE SEQUENCE</scope>
</reference>
<dbReference type="PRINTS" id="PR00245">
    <property type="entry name" value="OLFACTORYR"/>
</dbReference>
<evidence type="ECO:0000256" key="7">
    <source>
        <dbReference type="ARBA" id="ARBA00023040"/>
    </source>
</evidence>
<evidence type="ECO:0000256" key="3">
    <source>
        <dbReference type="ARBA" id="ARBA00022606"/>
    </source>
</evidence>
<dbReference type="EMBL" id="CATNWA010015660">
    <property type="protein sequence ID" value="CAI9585526.1"/>
    <property type="molecule type" value="Genomic_DNA"/>
</dbReference>
<dbReference type="PROSITE" id="PS50262">
    <property type="entry name" value="G_PROTEIN_RECEP_F1_2"/>
    <property type="match status" value="1"/>
</dbReference>
<organism evidence="16 17">
    <name type="scientific">Staurois parvus</name>
    <dbReference type="NCBI Taxonomy" id="386267"/>
    <lineage>
        <taxon>Eukaryota</taxon>
        <taxon>Metazoa</taxon>
        <taxon>Chordata</taxon>
        <taxon>Craniata</taxon>
        <taxon>Vertebrata</taxon>
        <taxon>Euteleostomi</taxon>
        <taxon>Amphibia</taxon>
        <taxon>Batrachia</taxon>
        <taxon>Anura</taxon>
        <taxon>Neobatrachia</taxon>
        <taxon>Ranoidea</taxon>
        <taxon>Ranidae</taxon>
        <taxon>Staurois</taxon>
    </lineage>
</organism>
<keyword evidence="10 13" id="KW-0675">Receptor</keyword>
<protein>
    <recommendedName>
        <fullName evidence="14">Olfactory receptor</fullName>
    </recommendedName>
</protein>
<dbReference type="PANTHER" id="PTHR24242">
    <property type="entry name" value="G-PROTEIN COUPLED RECEPTOR"/>
    <property type="match status" value="1"/>
</dbReference>
<keyword evidence="11" id="KW-0325">Glycoprotein</keyword>
<evidence type="ECO:0000259" key="15">
    <source>
        <dbReference type="PROSITE" id="PS50262"/>
    </source>
</evidence>
<keyword evidence="2 14" id="KW-1003">Cell membrane</keyword>
<dbReference type="SUPFAM" id="SSF81321">
    <property type="entry name" value="Family A G protein-coupled receptor-like"/>
    <property type="match status" value="1"/>
</dbReference>
<keyword evidence="4 13" id="KW-0812">Transmembrane</keyword>
<evidence type="ECO:0000313" key="16">
    <source>
        <dbReference type="EMBL" id="CAI9585526.1"/>
    </source>
</evidence>
<keyword evidence="5 14" id="KW-0552">Olfaction</keyword>
<dbReference type="Proteomes" id="UP001162483">
    <property type="component" value="Unassembled WGS sequence"/>
</dbReference>
<dbReference type="InterPro" id="IPR000276">
    <property type="entry name" value="GPCR_Rhodpsn"/>
</dbReference>
<feature type="transmembrane region" description="Helical" evidence="14">
    <location>
        <begin position="28"/>
        <end position="51"/>
    </location>
</feature>
<dbReference type="PRINTS" id="PR00237">
    <property type="entry name" value="GPCRRHODOPSN"/>
</dbReference>
<gene>
    <name evidence="16" type="ORF">SPARVUS_LOCUS10237309</name>
</gene>
<dbReference type="InterPro" id="IPR000725">
    <property type="entry name" value="Olfact_rcpt"/>
</dbReference>
<comment type="subcellular location">
    <subcellularLocation>
        <location evidence="1 14">Cell membrane</location>
        <topology evidence="1 14">Multi-pass membrane protein</topology>
    </subcellularLocation>
</comment>
<evidence type="ECO:0000256" key="2">
    <source>
        <dbReference type="ARBA" id="ARBA00022475"/>
    </source>
</evidence>
<evidence type="ECO:0000256" key="12">
    <source>
        <dbReference type="ARBA" id="ARBA00023224"/>
    </source>
</evidence>